<keyword evidence="4" id="KW-0238">DNA-binding</keyword>
<feature type="domain" description="RSE1/DDB1/CPSF1 second beta-propeller" evidence="3">
    <location>
        <begin position="716"/>
        <end position="1050"/>
    </location>
</feature>
<feature type="region of interest" description="Disordered" evidence="1">
    <location>
        <begin position="395"/>
        <end position="490"/>
    </location>
</feature>
<evidence type="ECO:0000313" key="5">
    <source>
        <dbReference type="Proteomes" id="UP000324022"/>
    </source>
</evidence>
<gene>
    <name evidence="4" type="ORF">UTRI_03116_B</name>
</gene>
<dbReference type="PANTHER" id="PTHR10644">
    <property type="entry name" value="DNA REPAIR/RNA PROCESSING CPSF FAMILY"/>
    <property type="match status" value="1"/>
</dbReference>
<dbReference type="GO" id="GO:0005634">
    <property type="term" value="C:nucleus"/>
    <property type="evidence" value="ECO:0007669"/>
    <property type="project" value="InterPro"/>
</dbReference>
<dbReference type="Proteomes" id="UP000324022">
    <property type="component" value="Unassembled WGS sequence"/>
</dbReference>
<evidence type="ECO:0000256" key="1">
    <source>
        <dbReference type="SAM" id="MobiDB-lite"/>
    </source>
</evidence>
<dbReference type="EMBL" id="OOIN01000011">
    <property type="protein sequence ID" value="SPO25464.1"/>
    <property type="molecule type" value="Genomic_DNA"/>
</dbReference>
<dbReference type="InterPro" id="IPR036322">
    <property type="entry name" value="WD40_repeat_dom_sf"/>
</dbReference>
<dbReference type="SUPFAM" id="SSF50978">
    <property type="entry name" value="WD40 repeat-like"/>
    <property type="match status" value="1"/>
</dbReference>
<feature type="region of interest" description="Disordered" evidence="1">
    <location>
        <begin position="619"/>
        <end position="653"/>
    </location>
</feature>
<keyword evidence="5" id="KW-1185">Reference proteome</keyword>
<feature type="compositionally biased region" description="Basic and acidic residues" evidence="1">
    <location>
        <begin position="306"/>
        <end position="318"/>
    </location>
</feature>
<organism evidence="4 5">
    <name type="scientific">Ustilago trichophora</name>
    <dbReference type="NCBI Taxonomy" id="86804"/>
    <lineage>
        <taxon>Eukaryota</taxon>
        <taxon>Fungi</taxon>
        <taxon>Dikarya</taxon>
        <taxon>Basidiomycota</taxon>
        <taxon>Ustilaginomycotina</taxon>
        <taxon>Ustilaginomycetes</taxon>
        <taxon>Ustilaginales</taxon>
        <taxon>Ustilaginaceae</taxon>
        <taxon>Ustilago</taxon>
    </lineage>
</organism>
<feature type="compositionally biased region" description="Polar residues" evidence="1">
    <location>
        <begin position="452"/>
        <end position="461"/>
    </location>
</feature>
<accession>A0A5C3E437</accession>
<dbReference type="Gene3D" id="1.10.150.910">
    <property type="match status" value="1"/>
</dbReference>
<name>A0A5C3E437_9BASI</name>
<dbReference type="InterPro" id="IPR015943">
    <property type="entry name" value="WD40/YVTN_repeat-like_dom_sf"/>
</dbReference>
<proteinExistence type="predicted"/>
<feature type="compositionally biased region" description="Polar residues" evidence="1">
    <location>
        <begin position="401"/>
        <end position="416"/>
    </location>
</feature>
<dbReference type="Gene3D" id="2.130.10.10">
    <property type="entry name" value="YVTN repeat-like/Quinoprotein amine dehydrogenase"/>
    <property type="match status" value="3"/>
</dbReference>
<evidence type="ECO:0000313" key="4">
    <source>
        <dbReference type="EMBL" id="SPO25464.1"/>
    </source>
</evidence>
<feature type="domain" description="RSE1/DDB1/CPSF1 C-terminal" evidence="2">
    <location>
        <begin position="1121"/>
        <end position="1508"/>
    </location>
</feature>
<sequence length="1548" mass="164778">MLYVAHAYEPSAILQTLVLPSFLPTGPCLAVLKHSSVEFLSLAAATADATSANAAAGLLETVQTVTVHARILAAQAVTDPSSAQANNQALLILTDHYQPRLISLAATLNPQNGEVVIKTVATLALDEVARSPAESALSVWIEPFSSTTHHVGQRVALSHVYKGILKVVPLSASATASGSRTDQDQDEIMNDVSQPNAHSRAVQFSQSFGVRLPHPNLLSCAMLSPIDTSSVPAVALLSQSSVPSKIPGFGEPCLPVLSFHSVDVATQDLLPLPWGPPRKPPRSVKDESDDKHLDPQSSSAATQASRDVKTSQKDDKSSTRKKHGPAAMGSKATANDLRKREEEWAKTDLVQCHVPLPFADALGAHLIHALPAHVGGGVLVFSESSILYVPPPANPPVQKAATDSSAQTATLDVTTDTKGKRRKASEGGAIETRRRSSGAQSQQATAKAVDQGSISTTPSNENGKRRRSSVVAPSSSAGSPSKTSASSQARPRLLRVGLPHPVQVVSVVNMEEPTQTQTGSCKTFSVLFGCSSGALNVLRLTLPENNDGDAQMAASFSASPHPKSIRVETLGTTSQPAGPHALSYLGDGLVCVGSATGDSCLYKILEQNASDDTISSLNAQLVTPPSSPTQSRRWRSSQAAAGGASSSRSTSTELPCGGSLLTLETWQNLGPVVDFVVDDGAGGDPSTSSSAQARIVTCSGAGPSGSIREVRSGASIQDISSLPIPNAQDIWSVHAGSSELSKYTVGLLVGFATSTAYLEFDGKGDLVDVTDRLEKAGAKMSVPTLAAATVLDTSLRTLLVRVAGNEASLLRFQDETLTLLHQWTPPVGIEITTASVNPRGQLVMALSDKSLLYLTVEGGALNEVKKIQLDHEVSCLDISCLVSGQAAQFLACGFWQTRTVQVFSLPDLSPVGQSSVVQQSFTAVPRSVLLHRFTSNSQQSDGGQSTKASISNRDAFTPHLLIGLGDGNLISFALNLPNPDSFSRTVGLSDHKTVSLGTQSLKLSAIFTSTGAHAVAVSGSRPTLIYADAKRFSYNSLRHKDQRSVATLYSGPERAFCAFALAGSVQLASIGALKQQDVRTFPLGLDQPLAIAQWPSRKVFAVCTWTFLPRGSSTEMEKPRGAVRIMDQITLETLDEIRLDPDERPNCITVLRAQGHEMLVVGTGFVSADAQETTSGRLIGYDVSPLVSLPSSRTKSSSSDHISRRLKTLFSHPENGNVYSLQPIRHRLAAAVNSEVKLYSIVDPRPHETIPAPRISVRQRGSWASSFIACNLAAVVSSVEDGKEEDRVIVGDALRSMNVLKVDGISGRLSEIARDCEPFWTSAVESLEEEVYVGADVGFNLFTSHRVPLGEEVKARLRRGRERESERSIRASDSARGKEQEYAHVMERKAVWHYGDMINKFARTSLVPTTDSSSSNSAISPRLMFCTAAGAIGVIAIIRDAEADLLARVERNITTTILNPPPSSSSLGGSAGVVGNISHTDWRTLRTDHRISPPRGVLDGKILQMFIDGRLNREEKEKVVQGVKAEVEVGGVERESVEQMVEMLSQIV</sequence>
<feature type="compositionally biased region" description="Low complexity" evidence="1">
    <location>
        <begin position="469"/>
        <end position="490"/>
    </location>
</feature>
<dbReference type="GO" id="GO:0003677">
    <property type="term" value="F:DNA binding"/>
    <property type="evidence" value="ECO:0007669"/>
    <property type="project" value="UniProtKB-KW"/>
</dbReference>
<dbReference type="Pfam" id="PF23726">
    <property type="entry name" value="Beta-prop_RSE1_2nd"/>
    <property type="match status" value="1"/>
</dbReference>
<evidence type="ECO:0000259" key="2">
    <source>
        <dbReference type="Pfam" id="PF03178"/>
    </source>
</evidence>
<feature type="region of interest" description="Disordered" evidence="1">
    <location>
        <begin position="269"/>
        <end position="339"/>
    </location>
</feature>
<reference evidence="4 5" key="1">
    <citation type="submission" date="2018-03" db="EMBL/GenBank/DDBJ databases">
        <authorList>
            <person name="Guldener U."/>
        </authorList>
    </citation>
    <scope>NUCLEOTIDE SEQUENCE [LARGE SCALE GENOMIC DNA]</scope>
    <source>
        <strain evidence="4 5">NBRC100155</strain>
    </source>
</reference>
<feature type="compositionally biased region" description="Basic and acidic residues" evidence="1">
    <location>
        <begin position="283"/>
        <end position="294"/>
    </location>
</feature>
<protein>
    <submittedName>
        <fullName evidence="4">Related to UV-damaged DNA-binding protein</fullName>
    </submittedName>
</protein>
<dbReference type="OrthoDB" id="433457at2759"/>
<dbReference type="InterPro" id="IPR058543">
    <property type="entry name" value="Beta-prop_RSE1/DDB1/CPSF1_2nd"/>
</dbReference>
<feature type="region of interest" description="Disordered" evidence="1">
    <location>
        <begin position="1358"/>
        <end position="1377"/>
    </location>
</feature>
<feature type="compositionally biased region" description="Polar residues" evidence="1">
    <location>
        <begin position="295"/>
        <end position="305"/>
    </location>
</feature>
<dbReference type="InterPro" id="IPR004871">
    <property type="entry name" value="RSE1/DDB1/CPSF1_C"/>
</dbReference>
<dbReference type="InterPro" id="IPR050358">
    <property type="entry name" value="RSE1/DDB1/CFT1"/>
</dbReference>
<feature type="compositionally biased region" description="Low complexity" evidence="1">
    <location>
        <begin position="636"/>
        <end position="651"/>
    </location>
</feature>
<dbReference type="Pfam" id="PF03178">
    <property type="entry name" value="CPSF_A"/>
    <property type="match status" value="1"/>
</dbReference>
<evidence type="ECO:0000259" key="3">
    <source>
        <dbReference type="Pfam" id="PF23726"/>
    </source>
</evidence>